<dbReference type="InterPro" id="IPR012340">
    <property type="entry name" value="NA-bd_OB-fold"/>
</dbReference>
<feature type="binding site" evidence="9">
    <location>
        <begin position="228"/>
        <end position="230"/>
    </location>
    <ligand>
        <name>ATP</name>
        <dbReference type="ChEBI" id="CHEBI:30616"/>
    </ligand>
</feature>
<keyword evidence="12" id="KW-1185">Reference proteome</keyword>
<proteinExistence type="inferred from homology"/>
<dbReference type="FunFam" id="3.30.930.10:FF:000038">
    <property type="entry name" value="Aspartate--tRNA ligase"/>
    <property type="match status" value="1"/>
</dbReference>
<dbReference type="SUPFAM" id="SSF50249">
    <property type="entry name" value="Nucleic acid-binding proteins"/>
    <property type="match status" value="1"/>
</dbReference>
<evidence type="ECO:0000256" key="9">
    <source>
        <dbReference type="HAMAP-Rule" id="MF_02075"/>
    </source>
</evidence>
<dbReference type="InterPro" id="IPR004365">
    <property type="entry name" value="NA-bd_OB_tRNA"/>
</dbReference>
<feature type="region of interest" description="Aspartate" evidence="9">
    <location>
        <begin position="198"/>
        <end position="201"/>
    </location>
</feature>
<keyword evidence="9" id="KW-0479">Metal-binding</keyword>
<evidence type="ECO:0000259" key="10">
    <source>
        <dbReference type="PROSITE" id="PS50862"/>
    </source>
</evidence>
<evidence type="ECO:0000256" key="1">
    <source>
        <dbReference type="ARBA" id="ARBA00004496"/>
    </source>
</evidence>
<keyword evidence="4 9" id="KW-0436">Ligase</keyword>
<dbReference type="KEGG" id="naer:MJ1_0216"/>
<dbReference type="GO" id="GO:0005524">
    <property type="term" value="F:ATP binding"/>
    <property type="evidence" value="ECO:0007669"/>
    <property type="project" value="UniProtKB-UniRule"/>
</dbReference>
<dbReference type="Pfam" id="PF01336">
    <property type="entry name" value="tRNA_anti-codon"/>
    <property type="match status" value="1"/>
</dbReference>
<evidence type="ECO:0000256" key="2">
    <source>
        <dbReference type="ARBA" id="ARBA00005312"/>
    </source>
</evidence>
<gene>
    <name evidence="9" type="primary">aspS</name>
    <name evidence="11" type="ORF">MJ1_0216</name>
</gene>
<feature type="binding site" evidence="9">
    <location>
        <position position="371"/>
    </location>
    <ligand>
        <name>Mg(2+)</name>
        <dbReference type="ChEBI" id="CHEBI:18420"/>
        <label>2</label>
    </ligand>
</feature>
<dbReference type="Gene3D" id="2.40.50.140">
    <property type="entry name" value="Nucleic acid-binding proteins"/>
    <property type="match status" value="1"/>
</dbReference>
<feature type="binding site" evidence="9">
    <location>
        <position position="176"/>
    </location>
    <ligand>
        <name>L-aspartate</name>
        <dbReference type="ChEBI" id="CHEBI:29991"/>
    </ligand>
</feature>
<comment type="subunit">
    <text evidence="9">Homodimer.</text>
</comment>
<protein>
    <recommendedName>
        <fullName evidence="9">Aspartate--tRNA(Asp) ligase</fullName>
        <ecNumber evidence="9">6.1.1.12</ecNumber>
    </recommendedName>
    <alternativeName>
        <fullName evidence="9">Aspartyl-tRNA synthetase</fullName>
        <shortName evidence="9">AspRS</shortName>
    </alternativeName>
    <alternativeName>
        <fullName evidence="9">Discriminating aspartyl-tRNA synthetase</fullName>
        <shortName evidence="9">D-AspRS</shortName>
    </alternativeName>
</protein>
<organism evidence="11 12">
    <name type="scientific">Nanobdella aerobiophila</name>
    <dbReference type="NCBI Taxonomy" id="2586965"/>
    <lineage>
        <taxon>Archaea</taxon>
        <taxon>Nanobdellota</taxon>
        <taxon>Nanobdellia</taxon>
        <taxon>Nanobdellales</taxon>
        <taxon>Nanobdellaceae</taxon>
        <taxon>Nanobdella</taxon>
    </lineage>
</organism>
<keyword evidence="8 9" id="KW-0030">Aminoacyl-tRNA synthetase</keyword>
<dbReference type="GO" id="GO:0006422">
    <property type="term" value="P:aspartyl-tRNA aminoacylation"/>
    <property type="evidence" value="ECO:0007669"/>
    <property type="project" value="UniProtKB-UniRule"/>
</dbReference>
<comment type="cofactor">
    <cofactor evidence="9">
        <name>Mg(2+)</name>
        <dbReference type="ChEBI" id="CHEBI:18420"/>
    </cofactor>
    <text evidence="9">Binds 3 Mg(2+) cations per subunit. The strongest magnesium site (Mg1) is bound to the beta- and gamma-phosphates of ATP and four water molecules complete its coordination sphere.</text>
</comment>
<feature type="binding site" evidence="9">
    <location>
        <position position="368"/>
    </location>
    <ligand>
        <name>ATP</name>
        <dbReference type="ChEBI" id="CHEBI:30616"/>
    </ligand>
</feature>
<feature type="binding site" evidence="9">
    <location>
        <position position="368"/>
    </location>
    <ligand>
        <name>Mg(2+)</name>
        <dbReference type="ChEBI" id="CHEBI:18420"/>
        <label>3</label>
    </ligand>
</feature>
<comment type="function">
    <text evidence="9">Catalyzes the attachment of L-aspartate to tRNA(Asp) in a two-step reaction: L-aspartate is first activated by ATP to form Asp-AMP and then transferred to the acceptor end of tRNA(Asp).</text>
</comment>
<evidence type="ECO:0000313" key="11">
    <source>
        <dbReference type="EMBL" id="BBL45387.1"/>
    </source>
</evidence>
<dbReference type="EMBL" id="AP019769">
    <property type="protein sequence ID" value="BBL45387.1"/>
    <property type="molecule type" value="Genomic_DNA"/>
</dbReference>
<feature type="binding site" evidence="9">
    <location>
        <begin position="416"/>
        <end position="419"/>
    </location>
    <ligand>
        <name>ATP</name>
        <dbReference type="ChEBI" id="CHEBI:30616"/>
    </ligand>
</feature>
<dbReference type="InterPro" id="IPR002312">
    <property type="entry name" value="Asp/Asn-tRNA-synth_IIb"/>
</dbReference>
<dbReference type="Pfam" id="PF00152">
    <property type="entry name" value="tRNA-synt_2"/>
    <property type="match status" value="1"/>
</dbReference>
<dbReference type="GO" id="GO:0003723">
    <property type="term" value="F:RNA binding"/>
    <property type="evidence" value="ECO:0007669"/>
    <property type="project" value="TreeGrafter"/>
</dbReference>
<dbReference type="GeneID" id="74568168"/>
<dbReference type="RefSeq" id="WP_258393421.1">
    <property type="nucleotide sequence ID" value="NZ_AP019769.1"/>
</dbReference>
<feature type="binding site" evidence="9">
    <location>
        <position position="375"/>
    </location>
    <ligand>
        <name>L-aspartate</name>
        <dbReference type="ChEBI" id="CHEBI:29991"/>
    </ligand>
</feature>
<evidence type="ECO:0000256" key="4">
    <source>
        <dbReference type="ARBA" id="ARBA00022598"/>
    </source>
</evidence>
<feature type="binding site" evidence="9">
    <location>
        <begin position="220"/>
        <end position="222"/>
    </location>
    <ligand>
        <name>ATP</name>
        <dbReference type="ChEBI" id="CHEBI:30616"/>
    </ligand>
</feature>
<dbReference type="PANTHER" id="PTHR43450">
    <property type="entry name" value="ASPARTYL-TRNA SYNTHETASE"/>
    <property type="match status" value="1"/>
</dbReference>
<dbReference type="InterPro" id="IPR045864">
    <property type="entry name" value="aa-tRNA-synth_II/BPL/LPL"/>
</dbReference>
<feature type="binding site" evidence="9">
    <location>
        <position position="371"/>
    </location>
    <ligand>
        <name>L-aspartate</name>
        <dbReference type="ChEBI" id="CHEBI:29991"/>
    </ligand>
</feature>
<keyword evidence="3 9" id="KW-0963">Cytoplasm</keyword>
<dbReference type="NCBIfam" id="NF003483">
    <property type="entry name" value="PRK05159.1"/>
    <property type="match status" value="1"/>
</dbReference>
<dbReference type="PROSITE" id="PS50862">
    <property type="entry name" value="AA_TRNA_LIGASE_II"/>
    <property type="match status" value="1"/>
</dbReference>
<dbReference type="InterPro" id="IPR004523">
    <property type="entry name" value="Asp-tRNA_synthase_2"/>
</dbReference>
<evidence type="ECO:0000313" key="12">
    <source>
        <dbReference type="Proteomes" id="UP001055553"/>
    </source>
</evidence>
<dbReference type="PRINTS" id="PR01042">
    <property type="entry name" value="TRNASYNTHASP"/>
</dbReference>
<accession>A0A915WSN3</accession>
<feature type="binding site" evidence="9">
    <location>
        <position position="368"/>
    </location>
    <ligand>
        <name>Mg(2+)</name>
        <dbReference type="ChEBI" id="CHEBI:18420"/>
        <label>2</label>
    </ligand>
</feature>
<keyword evidence="5 9" id="KW-0547">Nucleotide-binding</keyword>
<dbReference type="HAMAP" id="MF_02075">
    <property type="entry name" value="Asp_tRNA_synth_type2"/>
    <property type="match status" value="1"/>
</dbReference>
<name>A0A915WSN3_9ARCH</name>
<dbReference type="Proteomes" id="UP001055553">
    <property type="component" value="Chromosome"/>
</dbReference>
<evidence type="ECO:0000256" key="7">
    <source>
        <dbReference type="ARBA" id="ARBA00022917"/>
    </source>
</evidence>
<evidence type="ECO:0000256" key="8">
    <source>
        <dbReference type="ARBA" id="ARBA00023146"/>
    </source>
</evidence>
<dbReference type="GO" id="GO:0005829">
    <property type="term" value="C:cytosol"/>
    <property type="evidence" value="ECO:0007669"/>
    <property type="project" value="TreeGrafter"/>
</dbReference>
<comment type="subcellular location">
    <subcellularLocation>
        <location evidence="1 9">Cytoplasm</location>
    </subcellularLocation>
</comment>
<feature type="site" description="Important for tRNA discrimination" evidence="9">
    <location>
        <position position="95"/>
    </location>
</feature>
<evidence type="ECO:0000256" key="6">
    <source>
        <dbReference type="ARBA" id="ARBA00022840"/>
    </source>
</evidence>
<keyword evidence="7 9" id="KW-0648">Protein biosynthesis</keyword>
<comment type="caution">
    <text evidence="9">Lacks conserved residue(s) required for the propagation of feature annotation.</text>
</comment>
<evidence type="ECO:0000256" key="3">
    <source>
        <dbReference type="ARBA" id="ARBA00022490"/>
    </source>
</evidence>
<dbReference type="SUPFAM" id="SSF55681">
    <property type="entry name" value="Class II aaRS and biotin synthetases"/>
    <property type="match status" value="1"/>
</dbReference>
<dbReference type="EC" id="6.1.1.12" evidence="9"/>
<comment type="catalytic activity">
    <reaction evidence="9">
        <text>tRNA(Asp) + L-aspartate + ATP = L-aspartyl-tRNA(Asp) + AMP + diphosphate</text>
        <dbReference type="Rhea" id="RHEA:19649"/>
        <dbReference type="Rhea" id="RHEA-COMP:9660"/>
        <dbReference type="Rhea" id="RHEA-COMP:9678"/>
        <dbReference type="ChEBI" id="CHEBI:29991"/>
        <dbReference type="ChEBI" id="CHEBI:30616"/>
        <dbReference type="ChEBI" id="CHEBI:33019"/>
        <dbReference type="ChEBI" id="CHEBI:78442"/>
        <dbReference type="ChEBI" id="CHEBI:78516"/>
        <dbReference type="ChEBI" id="CHEBI:456215"/>
        <dbReference type="EC" id="6.1.1.12"/>
    </reaction>
</comment>
<dbReference type="InterPro" id="IPR004364">
    <property type="entry name" value="Aa-tRNA-synt_II"/>
</dbReference>
<keyword evidence="9" id="KW-0460">Magnesium</keyword>
<sequence length="445" mass="52056">MVNINDMKKGLELLKNRVNISNLNNMVYERDVVLSGWIINIKNIGDISFIILRDETGEVQITLKKEILGSLEFIKELSNGSFIVVYGKYIKGISKKYKEVLCNELYLINEPAAPLPIDENSHFDKRMDYRWIDLRDPQKSFVIRLISEFIKYSREYLYKNNFIEIFSPKIISSATESGSEVFELKYFDKKAYLAQSPQFYKQMAICAGFEKVFEIAPAFRAEPSFTSRHLTEFTSFDIEVGYISSHYDLMALEEELIVYSLNRIKENYEDKIKNLYNVDIEIPKKFEKIKMEDVYEIIGKNNIKDNGDISSEGEKILGKYIKDNYKNDFVYIIDWPWTARPFYHMKGEPMRDGRTTTKSFDLLYKGLEITTGSQREHRYSILVNQIKEKGMNPDNFKSYLEFFKYGSPTMGGFGFGISRFIKQLLNIENVKEVVLVPRDPNRLEP</sequence>
<dbReference type="NCBIfam" id="TIGR00458">
    <property type="entry name" value="aspS_nondisc"/>
    <property type="match status" value="1"/>
</dbReference>
<dbReference type="GO" id="GO:0004815">
    <property type="term" value="F:aspartate-tRNA ligase activity"/>
    <property type="evidence" value="ECO:0007669"/>
    <property type="project" value="UniProtKB-UniRule"/>
</dbReference>
<dbReference type="GO" id="GO:0000287">
    <property type="term" value="F:magnesium ion binding"/>
    <property type="evidence" value="ECO:0007669"/>
    <property type="project" value="UniProtKB-UniRule"/>
</dbReference>
<reference evidence="12" key="1">
    <citation type="journal article" date="2022" name="Int. J. Syst. Evol. Microbiol.">
        <title>Nanobdella aerobiophila gen. nov., sp. nov., a thermoacidophilic, obligate ectosymbiotic archaeon, and proposal of Nanobdellaceae fam. nov., Nanobdellales ord. nov. and Nanobdellia class. nov.</title>
        <authorList>
            <person name="Kato S."/>
            <person name="Ogasawara A."/>
            <person name="Itoh T."/>
            <person name="Sakai H.D."/>
            <person name="Shimizu M."/>
            <person name="Yuki M."/>
            <person name="Kaneko M."/>
            <person name="Takashina T."/>
            <person name="Ohkuma M."/>
        </authorList>
    </citation>
    <scope>NUCLEOTIDE SEQUENCE [LARGE SCALE GENOMIC DNA]</scope>
    <source>
        <strain evidence="12">MJ1</strain>
    </source>
</reference>
<evidence type="ECO:0000256" key="5">
    <source>
        <dbReference type="ARBA" id="ARBA00022741"/>
    </source>
</evidence>
<dbReference type="GO" id="GO:0017101">
    <property type="term" value="C:aminoacyl-tRNA synthetase multienzyme complex"/>
    <property type="evidence" value="ECO:0007669"/>
    <property type="project" value="TreeGrafter"/>
</dbReference>
<dbReference type="Gene3D" id="3.30.930.10">
    <property type="entry name" value="Bira Bifunctional Protein, Domain 2"/>
    <property type="match status" value="1"/>
</dbReference>
<dbReference type="PANTHER" id="PTHR43450:SF1">
    <property type="entry name" value="ASPARTATE--TRNA LIGASE, CYTOPLASMIC"/>
    <property type="match status" value="1"/>
</dbReference>
<feature type="domain" description="Aminoacyl-transfer RNA synthetases class-II family profile" evidence="10">
    <location>
        <begin position="143"/>
        <end position="437"/>
    </location>
</feature>
<dbReference type="AlphaFoldDB" id="A0A915WSN3"/>
<comment type="similarity">
    <text evidence="2 9">Belongs to the class-II aminoacyl-tRNA synthetase family. Type 2 subfamily.</text>
</comment>
<keyword evidence="6 9" id="KW-0067">ATP-binding</keyword>
<feature type="binding site" evidence="9">
    <location>
        <position position="220"/>
    </location>
    <ligand>
        <name>L-aspartate</name>
        <dbReference type="ChEBI" id="CHEBI:29991"/>
    </ligand>
</feature>
<dbReference type="InterPro" id="IPR006195">
    <property type="entry name" value="aa-tRNA-synth_II"/>
</dbReference>